<dbReference type="Proteomes" id="UP000321331">
    <property type="component" value="Unassembled WGS sequence"/>
</dbReference>
<dbReference type="AlphaFoldDB" id="A0A5C6SYG0"/>
<proteinExistence type="predicted"/>
<organism evidence="2 3">
    <name type="scientific">Fusarium oxysporum f. sp. cubense</name>
    <dbReference type="NCBI Taxonomy" id="61366"/>
    <lineage>
        <taxon>Eukaryota</taxon>
        <taxon>Fungi</taxon>
        <taxon>Dikarya</taxon>
        <taxon>Ascomycota</taxon>
        <taxon>Pezizomycotina</taxon>
        <taxon>Sordariomycetes</taxon>
        <taxon>Hypocreomycetidae</taxon>
        <taxon>Hypocreales</taxon>
        <taxon>Nectriaceae</taxon>
        <taxon>Fusarium</taxon>
        <taxon>Fusarium oxysporum species complex</taxon>
    </lineage>
</organism>
<accession>A0A5C6SYG0</accession>
<feature type="compositionally biased region" description="Basic and acidic residues" evidence="1">
    <location>
        <begin position="15"/>
        <end position="27"/>
    </location>
</feature>
<dbReference type="EMBL" id="VMNF01000007">
    <property type="protein sequence ID" value="TXC03436.1"/>
    <property type="molecule type" value="Genomic_DNA"/>
</dbReference>
<sequence length="70" mass="7562">MPKSQAKGKNCTQGERVEENSDSHTESETTPMPQDTIDLLGDFLTVVKASHSSDEDKEAALEALVQSVEA</sequence>
<name>A0A5C6SYG0_FUSOC</name>
<evidence type="ECO:0000313" key="3">
    <source>
        <dbReference type="Proteomes" id="UP000321331"/>
    </source>
</evidence>
<comment type="caution">
    <text evidence="2">The sequence shown here is derived from an EMBL/GenBank/DDBJ whole genome shotgun (WGS) entry which is preliminary data.</text>
</comment>
<evidence type="ECO:0000313" key="2">
    <source>
        <dbReference type="EMBL" id="TXC03436.1"/>
    </source>
</evidence>
<gene>
    <name evidence="2" type="ORF">FocTR4_00001351</name>
</gene>
<reference evidence="2 3" key="1">
    <citation type="submission" date="2019-07" db="EMBL/GenBank/DDBJ databases">
        <title>The First High-Quality Draft Genome Sequence of the Causal Agent of the Current Panama Disease Epidemic.</title>
        <authorList>
            <person name="Warmington R.J."/>
            <person name="Kay W."/>
            <person name="Jeffries A."/>
            <person name="Bebber D."/>
            <person name="Moore K."/>
            <person name="Studholme D.J."/>
        </authorList>
    </citation>
    <scope>NUCLEOTIDE SEQUENCE [LARGE SCALE GENOMIC DNA]</scope>
    <source>
        <strain evidence="2 3">TR4</strain>
    </source>
</reference>
<evidence type="ECO:0000256" key="1">
    <source>
        <dbReference type="SAM" id="MobiDB-lite"/>
    </source>
</evidence>
<feature type="region of interest" description="Disordered" evidence="1">
    <location>
        <begin position="1"/>
        <end position="36"/>
    </location>
</feature>
<protein>
    <submittedName>
        <fullName evidence="2">Uncharacterized protein</fullName>
    </submittedName>
</protein>